<evidence type="ECO:0000256" key="2">
    <source>
        <dbReference type="SAM" id="SignalP"/>
    </source>
</evidence>
<dbReference type="RefSeq" id="WP_269882500.1">
    <property type="nucleotide sequence ID" value="NZ_JAQAGZ010000010.1"/>
</dbReference>
<protein>
    <recommendedName>
        <fullName evidence="5">Conjugal transfer protein</fullName>
    </recommendedName>
</protein>
<proteinExistence type="predicted"/>
<organism evidence="3 4">
    <name type="scientific">Paenibacillus gyeongsangnamensis</name>
    <dbReference type="NCBI Taxonomy" id="3388067"/>
    <lineage>
        <taxon>Bacteria</taxon>
        <taxon>Bacillati</taxon>
        <taxon>Bacillota</taxon>
        <taxon>Bacilli</taxon>
        <taxon>Bacillales</taxon>
        <taxon>Paenibacillaceae</taxon>
        <taxon>Paenibacillus</taxon>
    </lineage>
</organism>
<reference evidence="3 4" key="1">
    <citation type="submission" date="2022-12" db="EMBL/GenBank/DDBJ databases">
        <title>Draft genome sequence of Paenibacillus sp. dW9.</title>
        <authorList>
            <person name="Choi E.-W."/>
            <person name="Kim D.-U."/>
        </authorList>
    </citation>
    <scope>NUCLEOTIDE SEQUENCE [LARGE SCALE GENOMIC DNA]</scope>
    <source>
        <strain evidence="4">dW9</strain>
    </source>
</reference>
<dbReference type="EMBL" id="JAQAGZ010000010">
    <property type="protein sequence ID" value="MCZ8513978.1"/>
    <property type="molecule type" value="Genomic_DNA"/>
</dbReference>
<keyword evidence="1" id="KW-0175">Coiled coil</keyword>
<keyword evidence="2" id="KW-0732">Signal</keyword>
<evidence type="ECO:0000256" key="1">
    <source>
        <dbReference type="SAM" id="Coils"/>
    </source>
</evidence>
<feature type="chain" id="PRO_5045996970" description="Conjugal transfer protein" evidence="2">
    <location>
        <begin position="27"/>
        <end position="270"/>
    </location>
</feature>
<evidence type="ECO:0000313" key="3">
    <source>
        <dbReference type="EMBL" id="MCZ8513978.1"/>
    </source>
</evidence>
<sequence>MTQCKKVLSTLLALLLVWAVPTTAAAASLEVTASLKASLDKTLAAADRAQAEKISALYNELLSLQQQEQEWDSKLKALHESNKNTSSALAKQVKQIDEASLNRLEAEFNQAKERYKPLFAQYTSLNKQIDAARAAKNKDLSAMLQLHANVLKIPIKLARMDLEAKMNAWQAAKKATGQKVKRIRGILDDADPIREQIKAKNSAVRTLESSITPAWNGFKQAARKGDSSGVQSSLATAVSLSRQIHSEKQKTYQLEAKISEILSKAGSQIP</sequence>
<dbReference type="Proteomes" id="UP001527882">
    <property type="component" value="Unassembled WGS sequence"/>
</dbReference>
<feature type="coiled-coil region" evidence="1">
    <location>
        <begin position="94"/>
        <end position="121"/>
    </location>
</feature>
<evidence type="ECO:0008006" key="5">
    <source>
        <dbReference type="Google" id="ProtNLM"/>
    </source>
</evidence>
<feature type="signal peptide" evidence="2">
    <location>
        <begin position="1"/>
        <end position="26"/>
    </location>
</feature>
<comment type="caution">
    <text evidence="3">The sequence shown here is derived from an EMBL/GenBank/DDBJ whole genome shotgun (WGS) entry which is preliminary data.</text>
</comment>
<gene>
    <name evidence="3" type="ORF">O9H85_16425</name>
</gene>
<accession>A0ABT4QAR4</accession>
<keyword evidence="4" id="KW-1185">Reference proteome</keyword>
<evidence type="ECO:0000313" key="4">
    <source>
        <dbReference type="Proteomes" id="UP001527882"/>
    </source>
</evidence>
<name>A0ABT4QAR4_9BACL</name>